<dbReference type="Gene3D" id="2.40.10.220">
    <property type="entry name" value="predicted glycosyltransferase like domains"/>
    <property type="match status" value="1"/>
</dbReference>
<dbReference type="SMART" id="SM00471">
    <property type="entry name" value="HDc"/>
    <property type="match status" value="1"/>
</dbReference>
<dbReference type="Proteomes" id="UP001269375">
    <property type="component" value="Unassembled WGS sequence"/>
</dbReference>
<proteinExistence type="predicted"/>
<organism evidence="2 3">
    <name type="scientific">Larsenimonas suaedae</name>
    <dbReference type="NCBI Taxonomy" id="1851019"/>
    <lineage>
        <taxon>Bacteria</taxon>
        <taxon>Pseudomonadati</taxon>
        <taxon>Pseudomonadota</taxon>
        <taxon>Gammaproteobacteria</taxon>
        <taxon>Oceanospirillales</taxon>
        <taxon>Halomonadaceae</taxon>
        <taxon>Larsenimonas</taxon>
    </lineage>
</organism>
<dbReference type="PROSITE" id="PS51832">
    <property type="entry name" value="HD_GYP"/>
    <property type="match status" value="1"/>
</dbReference>
<reference evidence="2 3" key="1">
    <citation type="submission" date="2023-04" db="EMBL/GenBank/DDBJ databases">
        <title>A long-awaited taxogenomic arrangement of the family Halomonadaceae.</title>
        <authorList>
            <person name="De La Haba R."/>
            <person name="Chuvochina M."/>
            <person name="Wittouck S."/>
            <person name="Arahal D.R."/>
            <person name="Sanchez-Porro C."/>
            <person name="Hugenholtz P."/>
            <person name="Ventosa A."/>
        </authorList>
    </citation>
    <scope>NUCLEOTIDE SEQUENCE [LARGE SCALE GENOMIC DNA]</scope>
    <source>
        <strain evidence="2 3">DSM 22428</strain>
    </source>
</reference>
<gene>
    <name evidence="2" type="ORF">QC825_10780</name>
</gene>
<accession>A0ABU1GX36</accession>
<evidence type="ECO:0000313" key="3">
    <source>
        <dbReference type="Proteomes" id="UP001269375"/>
    </source>
</evidence>
<dbReference type="Pfam" id="PF07238">
    <property type="entry name" value="PilZ"/>
    <property type="match status" value="1"/>
</dbReference>
<dbReference type="EMBL" id="JARWAO010000005">
    <property type="protein sequence ID" value="MDR5896559.1"/>
    <property type="molecule type" value="Genomic_DNA"/>
</dbReference>
<dbReference type="Gene3D" id="1.10.3210.10">
    <property type="entry name" value="Hypothetical protein af1432"/>
    <property type="match status" value="1"/>
</dbReference>
<dbReference type="SUPFAM" id="SSF109604">
    <property type="entry name" value="HD-domain/PDEase-like"/>
    <property type="match status" value="1"/>
</dbReference>
<dbReference type="InterPro" id="IPR003607">
    <property type="entry name" value="HD/PDEase_dom"/>
</dbReference>
<protein>
    <submittedName>
        <fullName evidence="2">PilZ domain-containing protein</fullName>
    </submittedName>
</protein>
<evidence type="ECO:0000259" key="1">
    <source>
        <dbReference type="PROSITE" id="PS51832"/>
    </source>
</evidence>
<dbReference type="Pfam" id="PF13487">
    <property type="entry name" value="HD_5"/>
    <property type="match status" value="1"/>
</dbReference>
<dbReference type="InterPro" id="IPR037522">
    <property type="entry name" value="HD_GYP_dom"/>
</dbReference>
<dbReference type="SUPFAM" id="SSF141371">
    <property type="entry name" value="PilZ domain-like"/>
    <property type="match status" value="1"/>
</dbReference>
<dbReference type="RefSeq" id="WP_251594270.1">
    <property type="nucleotide sequence ID" value="NZ_JAMLJI010000003.1"/>
</dbReference>
<feature type="domain" description="HD-GYP" evidence="1">
    <location>
        <begin position="244"/>
        <end position="440"/>
    </location>
</feature>
<comment type="caution">
    <text evidence="2">The sequence shown here is derived from an EMBL/GenBank/DDBJ whole genome shotgun (WGS) entry which is preliminary data.</text>
</comment>
<dbReference type="PANTHER" id="PTHR43155">
    <property type="entry name" value="CYCLIC DI-GMP PHOSPHODIESTERASE PA4108-RELATED"/>
    <property type="match status" value="1"/>
</dbReference>
<keyword evidence="3" id="KW-1185">Reference proteome</keyword>
<evidence type="ECO:0000313" key="2">
    <source>
        <dbReference type="EMBL" id="MDR5896559.1"/>
    </source>
</evidence>
<name>A0ABU1GX36_9GAMM</name>
<dbReference type="CDD" id="cd00077">
    <property type="entry name" value="HDc"/>
    <property type="match status" value="1"/>
</dbReference>
<dbReference type="InterPro" id="IPR009875">
    <property type="entry name" value="PilZ_domain"/>
</dbReference>
<sequence length="500" mass="56438">MESGRLILIAESAQQVVRFSGLCIQRTRHVEDGRVLETGLPEALNTDSKRQSARIPLTSGMKVPLELMCLEGQAAIRGRLGDISNGGCMMELPLSRCDPLRVGMTVSLSMVFPSEERFEGAAEIRYIRPLAASHHARVGLAFLNLAQAQVQQLMHILSETEREVAWRNGEAMQFAGASALYVSTAARKGQRRTRGRPVEVRSPMVDDLRDIVRTQHLYLLALQQKTPLPERALAKSADRLIQLLKHNRQQVFYALGCLSDEPQWVQHSLCVSCRLCDLMLAEPEHASRARSAMLAALVHDMGKAMMIGPEFPTLDGEFEADRRHRFRQHVPVLLEALKTTAQIEKAMCLEIIQGINERLDGSGYPDGLEAEALTPLSKMAAVIDVIDAMMRPRGDRRASTAMEAYRFVYQRPEQFERHWVTRYVQRHGFYPIGSLVRFSRGYLAWVMRLDQSGQPTRVRVVRDLRQQDVVLNLVLERVDFAQLGELESLVSPEPYKLTAY</sequence>
<dbReference type="PANTHER" id="PTHR43155:SF2">
    <property type="entry name" value="CYCLIC DI-GMP PHOSPHODIESTERASE PA4108"/>
    <property type="match status" value="1"/>
</dbReference>